<accession>A0A6P2VWS5</accession>
<sequence length="67" mass="6645">MSMLFSSPKTPTAPAAPPPAPTMATTQSDAAVQAQQALLNRGRTSTILTSGAGLSSAGTTSKTLLGQ</sequence>
<reference evidence="2 3" key="1">
    <citation type="submission" date="2019-09" db="EMBL/GenBank/DDBJ databases">
        <authorList>
            <person name="Depoorter E."/>
        </authorList>
    </citation>
    <scope>NUCLEOTIDE SEQUENCE [LARGE SCALE GENOMIC DNA]</scope>
    <source>
        <strain evidence="2">R-39750</strain>
    </source>
</reference>
<feature type="region of interest" description="Disordered" evidence="1">
    <location>
        <begin position="1"/>
        <end position="67"/>
    </location>
</feature>
<proteinExistence type="predicted"/>
<name>A0A6P2VWS5_BURL3</name>
<evidence type="ECO:0000313" key="3">
    <source>
        <dbReference type="Proteomes" id="UP000494110"/>
    </source>
</evidence>
<dbReference type="Proteomes" id="UP000494110">
    <property type="component" value="Unassembled WGS sequence"/>
</dbReference>
<evidence type="ECO:0000256" key="1">
    <source>
        <dbReference type="SAM" id="MobiDB-lite"/>
    </source>
</evidence>
<dbReference type="EMBL" id="CABVQN010000008">
    <property type="protein sequence ID" value="VWC95869.1"/>
    <property type="molecule type" value="Genomic_DNA"/>
</dbReference>
<organism evidence="2 3">
    <name type="scientific">Burkholderia lata (strain ATCC 17760 / DSM 23089 / LMG 22485 / NCIMB 9086 / R18194 / 383)</name>
    <dbReference type="NCBI Taxonomy" id="482957"/>
    <lineage>
        <taxon>Bacteria</taxon>
        <taxon>Pseudomonadati</taxon>
        <taxon>Pseudomonadota</taxon>
        <taxon>Betaproteobacteria</taxon>
        <taxon>Burkholderiales</taxon>
        <taxon>Burkholderiaceae</taxon>
        <taxon>Burkholderia</taxon>
        <taxon>Burkholderia cepacia complex</taxon>
    </lineage>
</organism>
<protein>
    <submittedName>
        <fullName evidence="2">Uncharacterized protein</fullName>
    </submittedName>
</protein>
<feature type="compositionally biased region" description="Polar residues" evidence="1">
    <location>
        <begin position="27"/>
        <end position="47"/>
    </location>
</feature>
<evidence type="ECO:0000313" key="2">
    <source>
        <dbReference type="EMBL" id="VWC95869.1"/>
    </source>
</evidence>
<dbReference type="RefSeq" id="WP_175012195.1">
    <property type="nucleotide sequence ID" value="NZ_CABVQN010000008.1"/>
</dbReference>
<feature type="compositionally biased region" description="Low complexity" evidence="1">
    <location>
        <begin position="48"/>
        <end position="67"/>
    </location>
</feature>
<dbReference type="AlphaFoldDB" id="A0A6P2VWS5"/>
<gene>
    <name evidence="2" type="ORF">BLA39750_02218</name>
</gene>